<evidence type="ECO:0000313" key="2">
    <source>
        <dbReference type="Proteomes" id="UP000318375"/>
    </source>
</evidence>
<accession>A0A4Y6ETC8</accession>
<organism evidence="1 2">
    <name type="scientific">Gordonia phage Pupper</name>
    <dbReference type="NCBI Taxonomy" id="2571249"/>
    <lineage>
        <taxon>Viruses</taxon>
        <taxon>Duplodnaviria</taxon>
        <taxon>Heunggongvirae</taxon>
        <taxon>Uroviricota</taxon>
        <taxon>Caudoviricetes</taxon>
        <taxon>Puppervirus</taxon>
        <taxon>Puppervirus Pupper</taxon>
    </lineage>
</organism>
<protein>
    <submittedName>
        <fullName evidence="1">Uncharacterized protein</fullName>
    </submittedName>
</protein>
<dbReference type="EMBL" id="MK977695">
    <property type="protein sequence ID" value="QDF18544.1"/>
    <property type="molecule type" value="Genomic_DNA"/>
</dbReference>
<dbReference type="Proteomes" id="UP000318375">
    <property type="component" value="Segment"/>
</dbReference>
<reference evidence="1 2" key="1">
    <citation type="submission" date="2019-05" db="EMBL/GenBank/DDBJ databases">
        <authorList>
            <person name="Pope W.H."/>
            <person name="Garlena R.A."/>
            <person name="Russell D.A."/>
            <person name="Jacobs-Sera D."/>
            <person name="Hatfull G.F."/>
        </authorList>
    </citation>
    <scope>NUCLEOTIDE SEQUENCE [LARGE SCALE GENOMIC DNA]</scope>
</reference>
<dbReference type="GeneID" id="64766077"/>
<proteinExistence type="predicted"/>
<keyword evidence="2" id="KW-1185">Reference proteome</keyword>
<sequence>MDLDPDKTLARIRRLVEENKSADLSRVEVDALTGLFDNLDEWLTKGGLAPGAWRADRQPTEPIKVYDYVVPIMEIEIDDELVDVSNQMTRCQVTHVYKNGKIRAVSDDGAVRWLGEASGFRLAR</sequence>
<gene>
    <name evidence="1" type="primary">58</name>
    <name evidence="1" type="ORF">SEA_PUPPER_58</name>
</gene>
<dbReference type="KEGG" id="vg:64766077"/>
<evidence type="ECO:0000313" key="1">
    <source>
        <dbReference type="EMBL" id="QDF18544.1"/>
    </source>
</evidence>
<dbReference type="RefSeq" id="YP_010058846.1">
    <property type="nucleotide sequence ID" value="NC_054723.1"/>
</dbReference>
<name>A0A4Y6ETC8_9CAUD</name>